<sequence>MMSSTNEEDPFLQVQADVQSTLQTTRPLFTSYLRISSLHPSTKPPSPELLEARKDLQTALESITEDLSDLRASIEAVQSDPYKYGLDTPEIARRRQFIQETASEIEDYYEELAKAPNAVSNSRTTGKRSSSRGGNLQRQDSDPYSSRSQNHNGDDEGTDYNAAFEQQQQLQMLHEQDEQLTSVFRTVGNLRQQADDMGRELEEQGEMLDTMDNLADRVGGRLQTGLKTMGTVIRKNEDGLSSCCIAVLIFVLIILLILVLIL</sequence>
<dbReference type="Gene3D" id="1.20.58.90">
    <property type="match status" value="1"/>
</dbReference>
<dbReference type="FunFam" id="1.20.5.110:FF:000006">
    <property type="entry name" value="Syntaxin 6"/>
    <property type="match status" value="1"/>
</dbReference>
<organism evidence="15 16">
    <name type="scientific">Hymenoscyphus fraxineus</name>
    <dbReference type="NCBI Taxonomy" id="746836"/>
    <lineage>
        <taxon>Eukaryota</taxon>
        <taxon>Fungi</taxon>
        <taxon>Dikarya</taxon>
        <taxon>Ascomycota</taxon>
        <taxon>Pezizomycotina</taxon>
        <taxon>Leotiomycetes</taxon>
        <taxon>Helotiales</taxon>
        <taxon>Helotiaceae</taxon>
        <taxon>Hymenoscyphus</taxon>
    </lineage>
</organism>
<reference evidence="15" key="1">
    <citation type="submission" date="2021-07" db="EMBL/GenBank/DDBJ databases">
        <authorList>
            <person name="Durling M."/>
        </authorList>
    </citation>
    <scope>NUCLEOTIDE SEQUENCE</scope>
</reference>
<dbReference type="GO" id="GO:0000139">
    <property type="term" value="C:Golgi membrane"/>
    <property type="evidence" value="ECO:0007669"/>
    <property type="project" value="UniProtKB-SubCell"/>
</dbReference>
<dbReference type="FunFam" id="1.20.58.90:FF:000012">
    <property type="entry name" value="SNARE domain protein"/>
    <property type="match status" value="1"/>
</dbReference>
<evidence type="ECO:0000256" key="8">
    <source>
        <dbReference type="ARBA" id="ARBA00023054"/>
    </source>
</evidence>
<keyword evidence="6 13" id="KW-1133">Transmembrane helix</keyword>
<accession>A0A9N9PHD9</accession>
<dbReference type="PANTHER" id="PTHR12791">
    <property type="entry name" value="GOLGI SNARE BET1-RELATED"/>
    <property type="match status" value="1"/>
</dbReference>
<keyword evidence="9 13" id="KW-0472">Membrane</keyword>
<evidence type="ECO:0000256" key="13">
    <source>
        <dbReference type="SAM" id="Phobius"/>
    </source>
</evidence>
<dbReference type="InterPro" id="IPR000727">
    <property type="entry name" value="T_SNARE_dom"/>
</dbReference>
<proteinExistence type="inferred from homology"/>
<dbReference type="EMBL" id="CAJVRL010000048">
    <property type="protein sequence ID" value="CAG8952954.1"/>
    <property type="molecule type" value="Genomic_DNA"/>
</dbReference>
<dbReference type="Gene3D" id="1.20.5.110">
    <property type="match status" value="1"/>
</dbReference>
<evidence type="ECO:0000313" key="16">
    <source>
        <dbReference type="Proteomes" id="UP000696280"/>
    </source>
</evidence>
<keyword evidence="3" id="KW-0813">Transport</keyword>
<dbReference type="GO" id="GO:0048193">
    <property type="term" value="P:Golgi vesicle transport"/>
    <property type="evidence" value="ECO:0007669"/>
    <property type="project" value="InterPro"/>
</dbReference>
<gene>
    <name evidence="15" type="ORF">HYFRA_00007670</name>
</gene>
<name>A0A9N9PHD9_9HELO</name>
<dbReference type="AlphaFoldDB" id="A0A9N9PHD9"/>
<feature type="compositionally biased region" description="Polar residues" evidence="12">
    <location>
        <begin position="136"/>
        <end position="151"/>
    </location>
</feature>
<feature type="region of interest" description="Disordered" evidence="12">
    <location>
        <begin position="116"/>
        <end position="159"/>
    </location>
</feature>
<dbReference type="InterPro" id="IPR015260">
    <property type="entry name" value="Syntaxin-6/10/61_N"/>
</dbReference>
<dbReference type="InterPro" id="IPR048036">
    <property type="entry name" value="Tlg1p-like_N"/>
</dbReference>
<feature type="coiled-coil region" evidence="11">
    <location>
        <begin position="53"/>
        <end position="80"/>
    </location>
</feature>
<evidence type="ECO:0000313" key="15">
    <source>
        <dbReference type="EMBL" id="CAG8952954.1"/>
    </source>
</evidence>
<dbReference type="GO" id="GO:0015031">
    <property type="term" value="P:protein transport"/>
    <property type="evidence" value="ECO:0007669"/>
    <property type="project" value="UniProtKB-KW"/>
</dbReference>
<dbReference type="SUPFAM" id="SSF47661">
    <property type="entry name" value="t-snare proteins"/>
    <property type="match status" value="1"/>
</dbReference>
<keyword evidence="4 13" id="KW-0812">Transmembrane</keyword>
<dbReference type="SMART" id="SM00397">
    <property type="entry name" value="t_SNARE"/>
    <property type="match status" value="1"/>
</dbReference>
<dbReference type="CDD" id="cd15851">
    <property type="entry name" value="SNARE_Syntaxin6"/>
    <property type="match status" value="1"/>
</dbReference>
<feature type="transmembrane region" description="Helical" evidence="13">
    <location>
        <begin position="239"/>
        <end position="261"/>
    </location>
</feature>
<keyword evidence="7" id="KW-0333">Golgi apparatus</keyword>
<dbReference type="OrthoDB" id="546861at2759"/>
<evidence type="ECO:0000256" key="5">
    <source>
        <dbReference type="ARBA" id="ARBA00022927"/>
    </source>
</evidence>
<dbReference type="CDD" id="cd21444">
    <property type="entry name" value="SNARE_NTD_Tlg1p-like"/>
    <property type="match status" value="1"/>
</dbReference>
<protein>
    <recommendedName>
        <fullName evidence="10">t-SNARE affecting a late Golgi compartment protein 1</fullName>
    </recommendedName>
</protein>
<keyword evidence="8 11" id="KW-0175">Coiled coil</keyword>
<dbReference type="PROSITE" id="PS50192">
    <property type="entry name" value="T_SNARE"/>
    <property type="match status" value="1"/>
</dbReference>
<dbReference type="InterPro" id="IPR010989">
    <property type="entry name" value="SNARE"/>
</dbReference>
<evidence type="ECO:0000256" key="7">
    <source>
        <dbReference type="ARBA" id="ARBA00023034"/>
    </source>
</evidence>
<evidence type="ECO:0000259" key="14">
    <source>
        <dbReference type="PROSITE" id="PS50192"/>
    </source>
</evidence>
<evidence type="ECO:0000256" key="10">
    <source>
        <dbReference type="ARBA" id="ARBA00073343"/>
    </source>
</evidence>
<evidence type="ECO:0000256" key="11">
    <source>
        <dbReference type="SAM" id="Coils"/>
    </source>
</evidence>
<evidence type="ECO:0000256" key="3">
    <source>
        <dbReference type="ARBA" id="ARBA00022448"/>
    </source>
</evidence>
<evidence type="ECO:0000256" key="6">
    <source>
        <dbReference type="ARBA" id="ARBA00022989"/>
    </source>
</evidence>
<dbReference type="SUPFAM" id="SSF58038">
    <property type="entry name" value="SNARE fusion complex"/>
    <property type="match status" value="1"/>
</dbReference>
<comment type="caution">
    <text evidence="15">The sequence shown here is derived from an EMBL/GenBank/DDBJ whole genome shotgun (WGS) entry which is preliminary data.</text>
</comment>
<evidence type="ECO:0000256" key="12">
    <source>
        <dbReference type="SAM" id="MobiDB-lite"/>
    </source>
</evidence>
<evidence type="ECO:0000256" key="1">
    <source>
        <dbReference type="ARBA" id="ARBA00004409"/>
    </source>
</evidence>
<feature type="domain" description="T-SNARE coiled-coil homology" evidence="14">
    <location>
        <begin position="170"/>
        <end position="232"/>
    </location>
</feature>
<dbReference type="Proteomes" id="UP000696280">
    <property type="component" value="Unassembled WGS sequence"/>
</dbReference>
<comment type="similarity">
    <text evidence="2">Belongs to the syntaxin family.</text>
</comment>
<keyword evidence="16" id="KW-1185">Reference proteome</keyword>
<dbReference type="Pfam" id="PF09177">
    <property type="entry name" value="STX6_10_61_N"/>
    <property type="match status" value="1"/>
</dbReference>
<evidence type="ECO:0000256" key="4">
    <source>
        <dbReference type="ARBA" id="ARBA00022692"/>
    </source>
</evidence>
<comment type="subcellular location">
    <subcellularLocation>
        <location evidence="1">Golgi apparatus membrane</location>
        <topology evidence="1">Single-pass type IV membrane protein</topology>
    </subcellularLocation>
</comment>
<keyword evidence="5" id="KW-0653">Protein transport</keyword>
<evidence type="ECO:0000256" key="9">
    <source>
        <dbReference type="ARBA" id="ARBA00023136"/>
    </source>
</evidence>
<evidence type="ECO:0000256" key="2">
    <source>
        <dbReference type="ARBA" id="ARBA00009063"/>
    </source>
</evidence>